<evidence type="ECO:0000313" key="3">
    <source>
        <dbReference type="EMBL" id="EMC97792.1"/>
    </source>
</evidence>
<evidence type="ECO:0000259" key="2">
    <source>
        <dbReference type="PROSITE" id="PS50191"/>
    </source>
</evidence>
<dbReference type="SUPFAM" id="SSF52087">
    <property type="entry name" value="CRAL/TRIO domain"/>
    <property type="match status" value="1"/>
</dbReference>
<organism evidence="3 4">
    <name type="scientific">Baudoinia panamericana (strain UAMH 10762)</name>
    <name type="common">Angels' share fungus</name>
    <name type="synonym">Baudoinia compniacensis (strain UAMH 10762)</name>
    <dbReference type="NCBI Taxonomy" id="717646"/>
    <lineage>
        <taxon>Eukaryota</taxon>
        <taxon>Fungi</taxon>
        <taxon>Dikarya</taxon>
        <taxon>Ascomycota</taxon>
        <taxon>Pezizomycotina</taxon>
        <taxon>Dothideomycetes</taxon>
        <taxon>Dothideomycetidae</taxon>
        <taxon>Mycosphaerellales</taxon>
        <taxon>Teratosphaeriaceae</taxon>
        <taxon>Baudoinia</taxon>
    </lineage>
</organism>
<reference evidence="3 4" key="1">
    <citation type="journal article" date="2012" name="PLoS Pathog.">
        <title>Diverse lifestyles and strategies of plant pathogenesis encoded in the genomes of eighteen Dothideomycetes fungi.</title>
        <authorList>
            <person name="Ohm R.A."/>
            <person name="Feau N."/>
            <person name="Henrissat B."/>
            <person name="Schoch C.L."/>
            <person name="Horwitz B.A."/>
            <person name="Barry K.W."/>
            <person name="Condon B.J."/>
            <person name="Copeland A.C."/>
            <person name="Dhillon B."/>
            <person name="Glaser F."/>
            <person name="Hesse C.N."/>
            <person name="Kosti I."/>
            <person name="LaButti K."/>
            <person name="Lindquist E.A."/>
            <person name="Lucas S."/>
            <person name="Salamov A.A."/>
            <person name="Bradshaw R.E."/>
            <person name="Ciuffetti L."/>
            <person name="Hamelin R.C."/>
            <person name="Kema G.H.J."/>
            <person name="Lawrence C."/>
            <person name="Scott J.A."/>
            <person name="Spatafora J.W."/>
            <person name="Turgeon B.G."/>
            <person name="de Wit P.J.G.M."/>
            <person name="Zhong S."/>
            <person name="Goodwin S.B."/>
            <person name="Grigoriev I.V."/>
        </authorList>
    </citation>
    <scope>NUCLEOTIDE SEQUENCE [LARGE SCALE GENOMIC DNA]</scope>
    <source>
        <strain evidence="3 4">UAMH 10762</strain>
    </source>
</reference>
<dbReference type="KEGG" id="bcom:BAUCODRAFT_66974"/>
<feature type="region of interest" description="Disordered" evidence="1">
    <location>
        <begin position="1"/>
        <end position="58"/>
    </location>
</feature>
<keyword evidence="4" id="KW-1185">Reference proteome</keyword>
<dbReference type="OMA" id="DIHARPC"/>
<dbReference type="eggNOG" id="KOG1470">
    <property type="taxonomic scope" value="Eukaryota"/>
</dbReference>
<dbReference type="RefSeq" id="XP_007674639.1">
    <property type="nucleotide sequence ID" value="XM_007676449.1"/>
</dbReference>
<dbReference type="AlphaFoldDB" id="M2LTD5"/>
<feature type="domain" description="CRAL-TRIO" evidence="2">
    <location>
        <begin position="141"/>
        <end position="294"/>
    </location>
</feature>
<dbReference type="HOGENOM" id="CLU_014001_1_2_1"/>
<proteinExistence type="predicted"/>
<protein>
    <recommendedName>
        <fullName evidence="2">CRAL-TRIO domain-containing protein</fullName>
    </recommendedName>
</protein>
<dbReference type="InterPro" id="IPR036273">
    <property type="entry name" value="CRAL/TRIO_N_dom_sf"/>
</dbReference>
<dbReference type="CDD" id="cd00170">
    <property type="entry name" value="SEC14"/>
    <property type="match status" value="1"/>
</dbReference>
<dbReference type="Pfam" id="PF03765">
    <property type="entry name" value="CRAL_TRIO_N"/>
    <property type="match status" value="1"/>
</dbReference>
<dbReference type="InterPro" id="IPR036865">
    <property type="entry name" value="CRAL-TRIO_dom_sf"/>
</dbReference>
<evidence type="ECO:0000313" key="4">
    <source>
        <dbReference type="Proteomes" id="UP000011761"/>
    </source>
</evidence>
<dbReference type="Gene3D" id="3.40.525.10">
    <property type="entry name" value="CRAL-TRIO lipid binding domain"/>
    <property type="match status" value="1"/>
</dbReference>
<dbReference type="SMART" id="SM00516">
    <property type="entry name" value="SEC14"/>
    <property type="match status" value="1"/>
</dbReference>
<dbReference type="SUPFAM" id="SSF46938">
    <property type="entry name" value="CRAL/TRIO N-terminal domain"/>
    <property type="match status" value="1"/>
</dbReference>
<dbReference type="EMBL" id="KB445553">
    <property type="protein sequence ID" value="EMC97792.1"/>
    <property type="molecule type" value="Genomic_DNA"/>
</dbReference>
<dbReference type="InterPro" id="IPR001251">
    <property type="entry name" value="CRAL-TRIO_dom"/>
</dbReference>
<name>M2LTD5_BAUPA</name>
<evidence type="ECO:0000256" key="1">
    <source>
        <dbReference type="SAM" id="MobiDB-lite"/>
    </source>
</evidence>
<accession>M2LTD5</accession>
<dbReference type="PANTHER" id="PTHR45824">
    <property type="entry name" value="GH16843P"/>
    <property type="match status" value="1"/>
</dbReference>
<dbReference type="SMART" id="SM01100">
    <property type="entry name" value="CRAL_TRIO_N"/>
    <property type="match status" value="1"/>
</dbReference>
<dbReference type="GeneID" id="19116324"/>
<dbReference type="GO" id="GO:0008526">
    <property type="term" value="F:phosphatidylinositol transfer activity"/>
    <property type="evidence" value="ECO:0007669"/>
    <property type="project" value="TreeGrafter"/>
</dbReference>
<gene>
    <name evidence="3" type="ORF">BAUCODRAFT_66974</name>
</gene>
<dbReference type="InterPro" id="IPR052578">
    <property type="entry name" value="PI_Transfer_CRAL-TRIO"/>
</dbReference>
<dbReference type="Proteomes" id="UP000011761">
    <property type="component" value="Unassembled WGS sequence"/>
</dbReference>
<dbReference type="InterPro" id="IPR011074">
    <property type="entry name" value="CRAL/TRIO_N_dom"/>
</dbReference>
<feature type="compositionally biased region" description="Polar residues" evidence="1">
    <location>
        <begin position="1"/>
        <end position="22"/>
    </location>
</feature>
<sequence length="379" mass="42538">MSTSSRLAPTDTPASSAVTGTTTREEEAEWEPPKNGPLKTPITRPMKSAHPKRPAALTPEQEVKYATVLASVSQWQSLPATTLKGAPTVPIQDHERMWLTRDCLLRYLRAEKWQTANALRRLQSTLSWRREFGADTFTADYISEENETGKQLVLGYDIEARPCLYLSPAKQNTKMSDKQIHHLCFMLDRTIDMMPPGVESACLLINFKGAGGGHTPTVQQARSVLNILQNHSPERLGRALISDLPWYVTTFFKLISPFIDPVTRDKMRFNEDLTKHVPRQQLWDSHGGDLKFVYEHDSYWPALEAECRKRQEASRRRWEQGGKRVGEYEEYLRGGDHPSLQQVLNAAKKEVGVDGGGDEALVGEKDADLVAAGVGKLSV</sequence>
<dbReference type="Pfam" id="PF00650">
    <property type="entry name" value="CRAL_TRIO"/>
    <property type="match status" value="1"/>
</dbReference>
<dbReference type="OrthoDB" id="75724at2759"/>
<dbReference type="PROSITE" id="PS50191">
    <property type="entry name" value="CRAL_TRIO"/>
    <property type="match status" value="1"/>
</dbReference>
<dbReference type="PANTHER" id="PTHR45824:SF29">
    <property type="entry name" value="GH16843P"/>
    <property type="match status" value="1"/>
</dbReference>